<dbReference type="Pfam" id="PF13302">
    <property type="entry name" value="Acetyltransf_3"/>
    <property type="match status" value="1"/>
</dbReference>
<name>A0A4R1B8P7_9BACT</name>
<keyword evidence="2" id="KW-0808">Transferase</keyword>
<accession>A0A4R1B8P7</accession>
<evidence type="ECO:0000259" key="1">
    <source>
        <dbReference type="PROSITE" id="PS51186"/>
    </source>
</evidence>
<protein>
    <submittedName>
        <fullName evidence="2">N-acetyltransferase</fullName>
    </submittedName>
</protein>
<dbReference type="OrthoDB" id="9811523at2"/>
<dbReference type="RefSeq" id="WP_131450390.1">
    <property type="nucleotide sequence ID" value="NZ_SJZI01000050.1"/>
</dbReference>
<dbReference type="AlphaFoldDB" id="A0A4R1B8P7"/>
<comment type="caution">
    <text evidence="2">The sequence shown here is derived from an EMBL/GenBank/DDBJ whole genome shotgun (WGS) entry which is preliminary data.</text>
</comment>
<reference evidence="2 3" key="1">
    <citation type="submission" date="2019-03" db="EMBL/GenBank/DDBJ databases">
        <authorList>
            <person name="Kim M.K.M."/>
        </authorList>
    </citation>
    <scope>NUCLEOTIDE SEQUENCE [LARGE SCALE GENOMIC DNA]</scope>
    <source>
        <strain evidence="2 3">17J68-12</strain>
    </source>
</reference>
<evidence type="ECO:0000313" key="2">
    <source>
        <dbReference type="EMBL" id="TCJ12633.1"/>
    </source>
</evidence>
<dbReference type="Proteomes" id="UP000295334">
    <property type="component" value="Unassembled WGS sequence"/>
</dbReference>
<proteinExistence type="predicted"/>
<dbReference type="Gene3D" id="3.40.630.30">
    <property type="match status" value="1"/>
</dbReference>
<dbReference type="GO" id="GO:0016747">
    <property type="term" value="F:acyltransferase activity, transferring groups other than amino-acyl groups"/>
    <property type="evidence" value="ECO:0007669"/>
    <property type="project" value="InterPro"/>
</dbReference>
<sequence length="180" mass="20985">MIRLEYFTRDDFQQLIDWIHNEHLLTNWAGSLFRFPLTKDSLEWYIRDTNDLGESDALVYKVVDTVTDKTVGHVSLGSISRKNRSGRISRVLVGDAAQKGRGLCTAMINALLRIGFEEIGLHRISLGVYDFNHGAIRCYEKCGFVREGVQRDILRYEDHYWSLLEMSILEDEWRARRELT</sequence>
<keyword evidence="3" id="KW-1185">Reference proteome</keyword>
<dbReference type="InterPro" id="IPR016181">
    <property type="entry name" value="Acyl_CoA_acyltransferase"/>
</dbReference>
<feature type="domain" description="N-acetyltransferase" evidence="1">
    <location>
        <begin position="2"/>
        <end position="171"/>
    </location>
</feature>
<dbReference type="PANTHER" id="PTHR43415:SF5">
    <property type="entry name" value="ACETYLTRANSFERASE"/>
    <property type="match status" value="1"/>
</dbReference>
<gene>
    <name evidence="2" type="ORF">EPD60_15315</name>
</gene>
<dbReference type="PROSITE" id="PS51186">
    <property type="entry name" value="GNAT"/>
    <property type="match status" value="1"/>
</dbReference>
<organism evidence="2 3">
    <name type="scientific">Flaviaesturariibacter flavus</name>
    <dbReference type="NCBI Taxonomy" id="2502780"/>
    <lineage>
        <taxon>Bacteria</taxon>
        <taxon>Pseudomonadati</taxon>
        <taxon>Bacteroidota</taxon>
        <taxon>Chitinophagia</taxon>
        <taxon>Chitinophagales</taxon>
        <taxon>Chitinophagaceae</taxon>
        <taxon>Flaviaestuariibacter</taxon>
    </lineage>
</organism>
<dbReference type="PANTHER" id="PTHR43415">
    <property type="entry name" value="SPERMIDINE N(1)-ACETYLTRANSFERASE"/>
    <property type="match status" value="1"/>
</dbReference>
<dbReference type="EMBL" id="SJZI01000050">
    <property type="protein sequence ID" value="TCJ12633.1"/>
    <property type="molecule type" value="Genomic_DNA"/>
</dbReference>
<dbReference type="SUPFAM" id="SSF55729">
    <property type="entry name" value="Acyl-CoA N-acyltransferases (Nat)"/>
    <property type="match status" value="1"/>
</dbReference>
<evidence type="ECO:0000313" key="3">
    <source>
        <dbReference type="Proteomes" id="UP000295334"/>
    </source>
</evidence>
<dbReference type="InterPro" id="IPR000182">
    <property type="entry name" value="GNAT_dom"/>
</dbReference>